<proteinExistence type="predicted"/>
<comment type="caution">
    <text evidence="1">The sequence shown here is derived from an EMBL/GenBank/DDBJ whole genome shotgun (WGS) entry which is preliminary data.</text>
</comment>
<protein>
    <submittedName>
        <fullName evidence="1">Uncharacterized protein</fullName>
    </submittedName>
</protein>
<dbReference type="EMBL" id="QGKW02000717">
    <property type="protein sequence ID" value="KAF2598211.1"/>
    <property type="molecule type" value="Genomic_DNA"/>
</dbReference>
<sequence>MLHGNSVEATRNKIAPQRAEDLVFVHTNLRLLVHTNLCLLSRRSLAYKDGPNHMWDGGGDQFDSLDETNLGRREFEDLFLDEPELEAVMFDGANENEAEDDVIGL</sequence>
<gene>
    <name evidence="1" type="ORF">F2Q68_00011945</name>
</gene>
<name>A0A8S9KX27_BRACR</name>
<dbReference type="Proteomes" id="UP000712281">
    <property type="component" value="Unassembled WGS sequence"/>
</dbReference>
<dbReference type="AlphaFoldDB" id="A0A8S9KX27"/>
<evidence type="ECO:0000313" key="1">
    <source>
        <dbReference type="EMBL" id="KAF2598211.1"/>
    </source>
</evidence>
<accession>A0A8S9KX27</accession>
<reference evidence="1" key="1">
    <citation type="submission" date="2019-12" db="EMBL/GenBank/DDBJ databases">
        <title>Genome sequencing and annotation of Brassica cretica.</title>
        <authorList>
            <person name="Studholme D.J."/>
            <person name="Sarris P.F."/>
        </authorList>
    </citation>
    <scope>NUCLEOTIDE SEQUENCE</scope>
    <source>
        <strain evidence="1">PFS-001/15</strain>
        <tissue evidence="1">Leaf</tissue>
    </source>
</reference>
<evidence type="ECO:0000313" key="2">
    <source>
        <dbReference type="Proteomes" id="UP000712281"/>
    </source>
</evidence>
<organism evidence="1 2">
    <name type="scientific">Brassica cretica</name>
    <name type="common">Mustard</name>
    <dbReference type="NCBI Taxonomy" id="69181"/>
    <lineage>
        <taxon>Eukaryota</taxon>
        <taxon>Viridiplantae</taxon>
        <taxon>Streptophyta</taxon>
        <taxon>Embryophyta</taxon>
        <taxon>Tracheophyta</taxon>
        <taxon>Spermatophyta</taxon>
        <taxon>Magnoliopsida</taxon>
        <taxon>eudicotyledons</taxon>
        <taxon>Gunneridae</taxon>
        <taxon>Pentapetalae</taxon>
        <taxon>rosids</taxon>
        <taxon>malvids</taxon>
        <taxon>Brassicales</taxon>
        <taxon>Brassicaceae</taxon>
        <taxon>Brassiceae</taxon>
        <taxon>Brassica</taxon>
    </lineage>
</organism>